<evidence type="ECO:0000313" key="1">
    <source>
        <dbReference type="EMBL" id="KKK59048.1"/>
    </source>
</evidence>
<gene>
    <name evidence="1" type="ORF">LCGC14_3038310</name>
</gene>
<reference evidence="1" key="1">
    <citation type="journal article" date="2015" name="Nature">
        <title>Complex archaea that bridge the gap between prokaryotes and eukaryotes.</title>
        <authorList>
            <person name="Spang A."/>
            <person name="Saw J.H."/>
            <person name="Jorgensen S.L."/>
            <person name="Zaremba-Niedzwiedzka K."/>
            <person name="Martijn J."/>
            <person name="Lind A.E."/>
            <person name="van Eijk R."/>
            <person name="Schleper C."/>
            <person name="Guy L."/>
            <person name="Ettema T.J."/>
        </authorList>
    </citation>
    <scope>NUCLEOTIDE SEQUENCE</scope>
</reference>
<proteinExistence type="predicted"/>
<dbReference type="AlphaFoldDB" id="A0A0F8WQW9"/>
<name>A0A0F8WQW9_9ZZZZ</name>
<dbReference type="EMBL" id="LAZR01063669">
    <property type="protein sequence ID" value="KKK59048.1"/>
    <property type="molecule type" value="Genomic_DNA"/>
</dbReference>
<sequence>MSIVDLQLKARRLGEIRLGDTVTRDGKTYPISLDTFRLTSVAKGLLDQAAKLWGGKVVPWQASEKSAAKWQLVTDTSELPVYVAPQDPDSVTWYESWTAGGLQRRCDGESIVNRGGEVLPCVCDPENRECRMVTRLQVMLPDLPDVGVWTLSSTGFYAASEIAMSIQIVMKSAQVTGALP</sequence>
<comment type="caution">
    <text evidence="1">The sequence shown here is derived from an EMBL/GenBank/DDBJ whole genome shotgun (WGS) entry which is preliminary data.</text>
</comment>
<accession>A0A0F8WQW9</accession>
<protein>
    <submittedName>
        <fullName evidence="1">Uncharacterized protein</fullName>
    </submittedName>
</protein>
<feature type="non-terminal residue" evidence="1">
    <location>
        <position position="180"/>
    </location>
</feature>
<dbReference type="Pfam" id="PF18897">
    <property type="entry name" value="Gp3-like"/>
    <property type="match status" value="1"/>
</dbReference>
<organism evidence="1">
    <name type="scientific">marine sediment metagenome</name>
    <dbReference type="NCBI Taxonomy" id="412755"/>
    <lineage>
        <taxon>unclassified sequences</taxon>
        <taxon>metagenomes</taxon>
        <taxon>ecological metagenomes</taxon>
    </lineage>
</organism>
<dbReference type="InterPro" id="IPR043991">
    <property type="entry name" value="Gp3-like"/>
</dbReference>